<feature type="region of interest" description="Disordered" evidence="1">
    <location>
        <begin position="34"/>
        <end position="65"/>
    </location>
</feature>
<sequence length="246" mass="28315">MPHWTAGRVSVFHTLSKWPAKPLHAPFQPLLAGHRLQTPPVPSRRVHRNRVRPSRRNSATTVQPVPRCFGGKKGWVKFRRAPSCLSVAETAQKKSINLVRLELREVTPRVSFGDWGGTESSPQVSGGWAREERVQEQFPSSRKRGKFSQRSRPPLRHGFRKWQGNNLGTPLGCCILWRDVHHVIVLGLQLSLLLHLVHKRLDPFSNQDALSDRCTLGARQHVQDGRFFKTIHQQLLYWWRKCIPHI</sequence>
<accession>A0A8X6IAZ0</accession>
<dbReference type="Proteomes" id="UP000887013">
    <property type="component" value="Unassembled WGS sequence"/>
</dbReference>
<organism evidence="2 3">
    <name type="scientific">Nephila pilipes</name>
    <name type="common">Giant wood spider</name>
    <name type="synonym">Nephila maculata</name>
    <dbReference type="NCBI Taxonomy" id="299642"/>
    <lineage>
        <taxon>Eukaryota</taxon>
        <taxon>Metazoa</taxon>
        <taxon>Ecdysozoa</taxon>
        <taxon>Arthropoda</taxon>
        <taxon>Chelicerata</taxon>
        <taxon>Arachnida</taxon>
        <taxon>Araneae</taxon>
        <taxon>Araneomorphae</taxon>
        <taxon>Entelegynae</taxon>
        <taxon>Araneoidea</taxon>
        <taxon>Nephilidae</taxon>
        <taxon>Nephila</taxon>
    </lineage>
</organism>
<keyword evidence="3" id="KW-1185">Reference proteome</keyword>
<dbReference type="EMBL" id="BMAW01043172">
    <property type="protein sequence ID" value="GFS37918.1"/>
    <property type="molecule type" value="Genomic_DNA"/>
</dbReference>
<proteinExistence type="predicted"/>
<feature type="compositionally biased region" description="Basic residues" evidence="1">
    <location>
        <begin position="44"/>
        <end position="55"/>
    </location>
</feature>
<reference evidence="2" key="1">
    <citation type="submission" date="2020-08" db="EMBL/GenBank/DDBJ databases">
        <title>Multicomponent nature underlies the extraordinary mechanical properties of spider dragline silk.</title>
        <authorList>
            <person name="Kono N."/>
            <person name="Nakamura H."/>
            <person name="Mori M."/>
            <person name="Yoshida Y."/>
            <person name="Ohtoshi R."/>
            <person name="Malay A.D."/>
            <person name="Moran D.A.P."/>
            <person name="Tomita M."/>
            <person name="Numata K."/>
            <person name="Arakawa K."/>
        </authorList>
    </citation>
    <scope>NUCLEOTIDE SEQUENCE</scope>
</reference>
<protein>
    <submittedName>
        <fullName evidence="2">Uncharacterized protein</fullName>
    </submittedName>
</protein>
<feature type="region of interest" description="Disordered" evidence="1">
    <location>
        <begin position="114"/>
        <end position="157"/>
    </location>
</feature>
<dbReference type="AlphaFoldDB" id="A0A8X6IAZ0"/>
<name>A0A8X6IAZ0_NEPPI</name>
<gene>
    <name evidence="2" type="ORF">NPIL_647061</name>
</gene>
<feature type="compositionally biased region" description="Basic residues" evidence="1">
    <location>
        <begin position="141"/>
        <end position="157"/>
    </location>
</feature>
<evidence type="ECO:0000313" key="2">
    <source>
        <dbReference type="EMBL" id="GFS37918.1"/>
    </source>
</evidence>
<evidence type="ECO:0000256" key="1">
    <source>
        <dbReference type="SAM" id="MobiDB-lite"/>
    </source>
</evidence>
<comment type="caution">
    <text evidence="2">The sequence shown here is derived from an EMBL/GenBank/DDBJ whole genome shotgun (WGS) entry which is preliminary data.</text>
</comment>
<evidence type="ECO:0000313" key="3">
    <source>
        <dbReference type="Proteomes" id="UP000887013"/>
    </source>
</evidence>